<accession>A0A7Z0ZUU2</accession>
<comment type="caution">
    <text evidence="1">The sequence shown here is derived from an EMBL/GenBank/DDBJ whole genome shotgun (WGS) entry which is preliminary data.</text>
</comment>
<proteinExistence type="predicted"/>
<dbReference type="EMBL" id="JACCPJ010000010">
    <property type="protein sequence ID" value="NZD64766.1"/>
    <property type="molecule type" value="Genomic_DNA"/>
</dbReference>
<name>A0A7Z0ZUU2_9HYPH</name>
<evidence type="ECO:0000313" key="2">
    <source>
        <dbReference type="Proteomes" id="UP000532162"/>
    </source>
</evidence>
<organism evidence="1 2">
    <name type="scientific">Rhizobium changzhiense</name>
    <dbReference type="NCBI Taxonomy" id="2692317"/>
    <lineage>
        <taxon>Bacteria</taxon>
        <taxon>Pseudomonadati</taxon>
        <taxon>Pseudomonadota</taxon>
        <taxon>Alphaproteobacteria</taxon>
        <taxon>Hyphomicrobiales</taxon>
        <taxon>Rhizobiaceae</taxon>
        <taxon>Rhizobium/Agrobacterium group</taxon>
        <taxon>Rhizobium</taxon>
    </lineage>
</organism>
<reference evidence="1 2" key="1">
    <citation type="submission" date="2020-07" db="EMBL/GenBank/DDBJ databases">
        <authorList>
            <person name="Sun Q."/>
        </authorList>
    </citation>
    <scope>NUCLEOTIDE SEQUENCE [LARGE SCALE GENOMIC DNA]</scope>
    <source>
        <strain evidence="1 2">WYCCWR 11290</strain>
    </source>
</reference>
<sequence>MPLVLGGPSSRADFHQHAMAVLVGPFRLALFRVIVVIAEEQTISIMEGETAVAVSAEMASSAEMMRSEAAIGEIAAAHMRTTAEVAAVTREAATAMASAAVS</sequence>
<dbReference type="Proteomes" id="UP000532162">
    <property type="component" value="Unassembled WGS sequence"/>
</dbReference>
<dbReference type="AlphaFoldDB" id="A0A7Z0ZUU2"/>
<gene>
    <name evidence="1" type="ORF">HX900_27205</name>
</gene>
<dbReference type="RefSeq" id="WP_171604564.1">
    <property type="nucleotide sequence ID" value="NZ_JABFCQ010000005.1"/>
</dbReference>
<evidence type="ECO:0000313" key="1">
    <source>
        <dbReference type="EMBL" id="NZD64766.1"/>
    </source>
</evidence>
<protein>
    <submittedName>
        <fullName evidence="1">Uncharacterized protein</fullName>
    </submittedName>
</protein>